<proteinExistence type="inferred from homology"/>
<evidence type="ECO:0000256" key="3">
    <source>
        <dbReference type="ARBA" id="ARBA00012068"/>
    </source>
</evidence>
<dbReference type="FunFam" id="3.40.50.720:FF:000208">
    <property type="entry name" value="Prephenate dehydrogenase"/>
    <property type="match status" value="1"/>
</dbReference>
<comment type="catalytic activity">
    <reaction evidence="10">
        <text>prephenate + NAD(+) = 3-(4-hydroxyphenyl)pyruvate + CO2 + NADH</text>
        <dbReference type="Rhea" id="RHEA:13869"/>
        <dbReference type="ChEBI" id="CHEBI:16526"/>
        <dbReference type="ChEBI" id="CHEBI:29934"/>
        <dbReference type="ChEBI" id="CHEBI:36242"/>
        <dbReference type="ChEBI" id="CHEBI:57540"/>
        <dbReference type="ChEBI" id="CHEBI:57945"/>
        <dbReference type="EC" id="1.3.1.12"/>
    </reaction>
</comment>
<dbReference type="Pfam" id="PF02153">
    <property type="entry name" value="PDH_N"/>
    <property type="match status" value="1"/>
</dbReference>
<dbReference type="PANTHER" id="PTHR21363:SF0">
    <property type="entry name" value="PREPHENATE DEHYDROGENASE [NADP(+)]"/>
    <property type="match status" value="1"/>
</dbReference>
<keyword evidence="7" id="KW-0560">Oxidoreductase</keyword>
<dbReference type="EMBL" id="BKAR01000001">
    <property type="protein sequence ID" value="GEP83522.1"/>
    <property type="molecule type" value="Genomic_DNA"/>
</dbReference>
<keyword evidence="12" id="KW-1185">Reference proteome</keyword>
<dbReference type="SUPFAM" id="SSF48179">
    <property type="entry name" value="6-phosphogluconate dehydrogenase C-terminal domain-like"/>
    <property type="match status" value="1"/>
</dbReference>
<evidence type="ECO:0000313" key="11">
    <source>
        <dbReference type="EMBL" id="GEP83522.1"/>
    </source>
</evidence>
<comment type="pathway">
    <text evidence="1">Amino-acid biosynthesis; L-tyrosine biosynthesis; (4-hydroxyphenyl)pyruvate from prephenate (NAD(+) route): step 1/1.</text>
</comment>
<dbReference type="OrthoDB" id="9802008at2"/>
<dbReference type="InterPro" id="IPR003099">
    <property type="entry name" value="Prephen_DH"/>
</dbReference>
<dbReference type="Pfam" id="PF20463">
    <property type="entry name" value="PDH_C"/>
    <property type="match status" value="1"/>
</dbReference>
<dbReference type="InterPro" id="IPR036291">
    <property type="entry name" value="NAD(P)-bd_dom_sf"/>
</dbReference>
<dbReference type="InterPro" id="IPR046825">
    <property type="entry name" value="PDH_C"/>
</dbReference>
<dbReference type="GO" id="GO:0070403">
    <property type="term" value="F:NAD+ binding"/>
    <property type="evidence" value="ECO:0007669"/>
    <property type="project" value="InterPro"/>
</dbReference>
<dbReference type="Gene3D" id="3.30.70.260">
    <property type="match status" value="1"/>
</dbReference>
<evidence type="ECO:0000256" key="5">
    <source>
        <dbReference type="ARBA" id="ARBA00022498"/>
    </source>
</evidence>
<dbReference type="SUPFAM" id="SSF51735">
    <property type="entry name" value="NAD(P)-binding Rossmann-fold domains"/>
    <property type="match status" value="1"/>
</dbReference>
<protein>
    <recommendedName>
        <fullName evidence="4">Prephenate dehydrogenase</fullName>
        <ecNumber evidence="3">1.3.1.12</ecNumber>
    </recommendedName>
</protein>
<keyword evidence="6" id="KW-0028">Amino-acid biosynthesis</keyword>
<evidence type="ECO:0000256" key="8">
    <source>
        <dbReference type="ARBA" id="ARBA00023027"/>
    </source>
</evidence>
<dbReference type="GO" id="GO:0004665">
    <property type="term" value="F:prephenate dehydrogenase (NADP+) activity"/>
    <property type="evidence" value="ECO:0007669"/>
    <property type="project" value="InterPro"/>
</dbReference>
<dbReference type="Pfam" id="PF01842">
    <property type="entry name" value="ACT"/>
    <property type="match status" value="1"/>
</dbReference>
<dbReference type="InterPro" id="IPR002912">
    <property type="entry name" value="ACT_dom"/>
</dbReference>
<dbReference type="Proteomes" id="UP000321736">
    <property type="component" value="Unassembled WGS sequence"/>
</dbReference>
<evidence type="ECO:0000256" key="9">
    <source>
        <dbReference type="ARBA" id="ARBA00023141"/>
    </source>
</evidence>
<dbReference type="EC" id="1.3.1.12" evidence="3"/>
<dbReference type="InterPro" id="IPR050812">
    <property type="entry name" value="Preph/Arog_dehydrog"/>
</dbReference>
<organism evidence="11 12">
    <name type="scientific">Staphylococcus piscifermentans</name>
    <dbReference type="NCBI Taxonomy" id="70258"/>
    <lineage>
        <taxon>Bacteria</taxon>
        <taxon>Bacillati</taxon>
        <taxon>Bacillota</taxon>
        <taxon>Bacilli</taxon>
        <taxon>Bacillales</taxon>
        <taxon>Staphylococcaceae</taxon>
        <taxon>Staphylococcus</taxon>
    </lineage>
</organism>
<gene>
    <name evidence="11" type="primary">tyrA</name>
    <name evidence="11" type="ORF">SPI02_01070</name>
</gene>
<dbReference type="PROSITE" id="PS51671">
    <property type="entry name" value="ACT"/>
    <property type="match status" value="1"/>
</dbReference>
<dbReference type="GO" id="GO:0006571">
    <property type="term" value="P:tyrosine biosynthetic process"/>
    <property type="evidence" value="ECO:0007669"/>
    <property type="project" value="UniProtKB-UniPathway"/>
</dbReference>
<comment type="caution">
    <text evidence="11">The sequence shown here is derived from an EMBL/GenBank/DDBJ whole genome shotgun (WGS) entry which is preliminary data.</text>
</comment>
<evidence type="ECO:0000256" key="6">
    <source>
        <dbReference type="ARBA" id="ARBA00022605"/>
    </source>
</evidence>
<dbReference type="InterPro" id="IPR045865">
    <property type="entry name" value="ACT-like_dom_sf"/>
</dbReference>
<dbReference type="AlphaFoldDB" id="A0A239U3P6"/>
<evidence type="ECO:0000256" key="7">
    <source>
        <dbReference type="ARBA" id="ARBA00023002"/>
    </source>
</evidence>
<evidence type="ECO:0000256" key="2">
    <source>
        <dbReference type="ARBA" id="ARBA00007964"/>
    </source>
</evidence>
<dbReference type="GO" id="GO:0008977">
    <property type="term" value="F:prephenate dehydrogenase (NAD+) activity"/>
    <property type="evidence" value="ECO:0007669"/>
    <property type="project" value="UniProtKB-EC"/>
</dbReference>
<keyword evidence="8" id="KW-0520">NAD</keyword>
<evidence type="ECO:0000256" key="4">
    <source>
        <dbReference type="ARBA" id="ARBA00016891"/>
    </source>
</evidence>
<dbReference type="SUPFAM" id="SSF55021">
    <property type="entry name" value="ACT-like"/>
    <property type="match status" value="1"/>
</dbReference>
<dbReference type="NCBIfam" id="NF005107">
    <property type="entry name" value="PRK06545.1-5"/>
    <property type="match status" value="1"/>
</dbReference>
<dbReference type="InterPro" id="IPR008927">
    <property type="entry name" value="6-PGluconate_DH-like_C_sf"/>
</dbReference>
<dbReference type="PROSITE" id="PS51176">
    <property type="entry name" value="PDH_ADH"/>
    <property type="match status" value="1"/>
</dbReference>
<dbReference type="PANTHER" id="PTHR21363">
    <property type="entry name" value="PREPHENATE DEHYDROGENASE"/>
    <property type="match status" value="1"/>
</dbReference>
<accession>A0A239U3P6</accession>
<dbReference type="NCBIfam" id="NF005106">
    <property type="entry name" value="PRK06545.1-4"/>
    <property type="match status" value="1"/>
</dbReference>
<reference evidence="11 12" key="1">
    <citation type="submission" date="2019-07" db="EMBL/GenBank/DDBJ databases">
        <title>Whole genome shotgun sequence of Staphylococcus piscifermentans NBRC 109625.</title>
        <authorList>
            <person name="Hosoyama A."/>
            <person name="Uohara A."/>
            <person name="Ohji S."/>
            <person name="Ichikawa N."/>
        </authorList>
    </citation>
    <scope>NUCLEOTIDE SEQUENCE [LARGE SCALE GENOMIC DNA]</scope>
    <source>
        <strain evidence="11 12">NBRC 109625</strain>
    </source>
</reference>
<keyword evidence="9" id="KW-0057">Aromatic amino acid biosynthesis</keyword>
<keyword evidence="5" id="KW-0827">Tyrosine biosynthesis</keyword>
<name>A0A239U3P6_9STAP</name>
<comment type="similarity">
    <text evidence="2">Belongs to the prephenate/arogenate dehydrogenase family.</text>
</comment>
<evidence type="ECO:0000256" key="10">
    <source>
        <dbReference type="ARBA" id="ARBA00049260"/>
    </source>
</evidence>
<dbReference type="Gene3D" id="3.40.50.720">
    <property type="entry name" value="NAD(P)-binding Rossmann-like Domain"/>
    <property type="match status" value="1"/>
</dbReference>
<dbReference type="FunFam" id="1.10.3660.10:FF:000003">
    <property type="entry name" value="Prephenate dehydrogenase"/>
    <property type="match status" value="1"/>
</dbReference>
<dbReference type="RefSeq" id="WP_095105415.1">
    <property type="nucleotide sequence ID" value="NZ_BKAR01000001.1"/>
</dbReference>
<dbReference type="UniPathway" id="UPA00122">
    <property type="reaction ID" value="UER00961"/>
</dbReference>
<sequence>MTQNVLFVGLGLIGGSLASNLKYYQDDILISAYDANASQLDKALSIGLIDQKVENYQEAASEADIIIYATPVQQTVQYLKNLSEIDTKPGLIVTDTGSTKGTIQQFEKQLLKEQQIHLVGGHPMAGSHKSGILNAKKNLFENAYYILVHSEPENDQASAKVEALLQATRAKIIATSPSEHDFVTSIVSHIPHIAAALLVNLSRDHQQDSPLVQQLAAGGFRDITRIASSSPEMWRDIMHENKSYILDGIHEWQAQLTKVAQQIENDDNEGVFQFFEQARDYRNQLPSKTPGAVSSSYELYVDVPDEPGMISKVTSILSLHNISISNINIVEVREDIYGALRISFKSPEDRELGIKYLHEFDTYSL</sequence>
<evidence type="ECO:0000313" key="12">
    <source>
        <dbReference type="Proteomes" id="UP000321736"/>
    </source>
</evidence>
<dbReference type="InterPro" id="IPR046826">
    <property type="entry name" value="PDH_N"/>
</dbReference>
<dbReference type="CDD" id="cd04909">
    <property type="entry name" value="ACT_PDH-BS"/>
    <property type="match status" value="1"/>
</dbReference>
<evidence type="ECO:0000256" key="1">
    <source>
        <dbReference type="ARBA" id="ARBA00005067"/>
    </source>
</evidence>
<dbReference type="Gene3D" id="1.10.3660.10">
    <property type="entry name" value="6-phosphogluconate dehydrogenase C-terminal like domain"/>
    <property type="match status" value="1"/>
</dbReference>